<protein>
    <submittedName>
        <fullName evidence="1">Uncharacterized protein</fullName>
    </submittedName>
</protein>
<accession>A0ABX6P012</accession>
<evidence type="ECO:0000313" key="1">
    <source>
        <dbReference type="EMBL" id="QJW83379.1"/>
    </source>
</evidence>
<dbReference type="Proteomes" id="UP000500826">
    <property type="component" value="Chromosome"/>
</dbReference>
<evidence type="ECO:0000313" key="2">
    <source>
        <dbReference type="Proteomes" id="UP000500826"/>
    </source>
</evidence>
<keyword evidence="2" id="KW-1185">Reference proteome</keyword>
<dbReference type="EMBL" id="CP053418">
    <property type="protein sequence ID" value="QJW83379.1"/>
    <property type="molecule type" value="Genomic_DNA"/>
</dbReference>
<organism evidence="1 2">
    <name type="scientific">Ramlibacter terrae</name>
    <dbReference type="NCBI Taxonomy" id="2732511"/>
    <lineage>
        <taxon>Bacteria</taxon>
        <taxon>Pseudomonadati</taxon>
        <taxon>Pseudomonadota</taxon>
        <taxon>Betaproteobacteria</taxon>
        <taxon>Burkholderiales</taxon>
        <taxon>Comamonadaceae</taxon>
        <taxon>Ramlibacter</taxon>
    </lineage>
</organism>
<name>A0ABX6P012_9BURK</name>
<reference evidence="1 2" key="1">
    <citation type="submission" date="2020-05" db="EMBL/GenBank/DDBJ databases">
        <title>Ramlibacter rhizophilus sp. nov., isolated from rhizosphere soil of national flower Mugunghwa from South Korea.</title>
        <authorList>
            <person name="Zheng-Fei Y."/>
            <person name="Huan T."/>
        </authorList>
    </citation>
    <scope>NUCLEOTIDE SEQUENCE [LARGE SCALE GENOMIC DNA]</scope>
    <source>
        <strain evidence="1 2">H242</strain>
    </source>
</reference>
<proteinExistence type="predicted"/>
<sequence length="81" mass="8350">MLERGELRVQRPARWLAGVVVLAPPESIVAPALLPADASLTFVAVKPSSVVVEVAAPSSAGDVLATAVAWLRGLAIAPLRN</sequence>
<gene>
    <name evidence="1" type="ORF">HK414_01710</name>
</gene>